<proteinExistence type="predicted"/>
<feature type="transmembrane region" description="Helical" evidence="5">
    <location>
        <begin position="16"/>
        <end position="35"/>
    </location>
</feature>
<keyword evidence="2 5" id="KW-0812">Transmembrane</keyword>
<feature type="transmembrane region" description="Helical" evidence="5">
    <location>
        <begin position="188"/>
        <end position="207"/>
    </location>
</feature>
<comment type="subcellular location">
    <subcellularLocation>
        <location evidence="1">Membrane</location>
        <topology evidence="1">Multi-pass membrane protein</topology>
    </subcellularLocation>
</comment>
<dbReference type="OrthoDB" id="408493at2759"/>
<name>R4XC87_TAPDE</name>
<evidence type="ECO:0000256" key="4">
    <source>
        <dbReference type="ARBA" id="ARBA00023136"/>
    </source>
</evidence>
<dbReference type="GO" id="GO:0000139">
    <property type="term" value="C:Golgi membrane"/>
    <property type="evidence" value="ECO:0007669"/>
    <property type="project" value="InterPro"/>
</dbReference>
<dbReference type="STRING" id="1097556.R4XC87"/>
<reference evidence="6 7" key="1">
    <citation type="journal article" date="2013" name="MBio">
        <title>Genome sequencing of the plant pathogen Taphrina deformans, the causal agent of peach leaf curl.</title>
        <authorList>
            <person name="Cisse O.H."/>
            <person name="Almeida J.M.G.C.F."/>
            <person name="Fonseca A."/>
            <person name="Kumar A.A."/>
            <person name="Salojaervi J."/>
            <person name="Overmyer K."/>
            <person name="Hauser P.M."/>
            <person name="Pagni M."/>
        </authorList>
    </citation>
    <scope>NUCLEOTIDE SEQUENCE [LARGE SCALE GENOMIC DNA]</scope>
    <source>
        <strain evidence="7">PYCC 5710 / ATCC 11124 / CBS 356.35 / IMI 108563 / JCM 9778 / NBRC 8474</strain>
    </source>
</reference>
<evidence type="ECO:0000256" key="2">
    <source>
        <dbReference type="ARBA" id="ARBA00022692"/>
    </source>
</evidence>
<dbReference type="InterPro" id="IPR007271">
    <property type="entry name" value="Nuc_sug_transpt"/>
</dbReference>
<feature type="transmembrane region" description="Helical" evidence="5">
    <location>
        <begin position="148"/>
        <end position="168"/>
    </location>
</feature>
<feature type="transmembrane region" description="Helical" evidence="5">
    <location>
        <begin position="260"/>
        <end position="280"/>
    </location>
</feature>
<evidence type="ECO:0000256" key="1">
    <source>
        <dbReference type="ARBA" id="ARBA00004141"/>
    </source>
</evidence>
<evidence type="ECO:0000256" key="5">
    <source>
        <dbReference type="SAM" id="Phobius"/>
    </source>
</evidence>
<dbReference type="VEuPathDB" id="FungiDB:TAPDE_003650"/>
<evidence type="ECO:0000313" key="6">
    <source>
        <dbReference type="EMBL" id="CCG83436.1"/>
    </source>
</evidence>
<feature type="transmembrane region" description="Helical" evidence="5">
    <location>
        <begin position="287"/>
        <end position="304"/>
    </location>
</feature>
<feature type="transmembrane region" description="Helical" evidence="5">
    <location>
        <begin position="310"/>
        <end position="328"/>
    </location>
</feature>
<dbReference type="EMBL" id="CAHR02000148">
    <property type="protein sequence ID" value="CCG83436.1"/>
    <property type="molecule type" value="Genomic_DNA"/>
</dbReference>
<keyword evidence="3 5" id="KW-1133">Transmembrane helix</keyword>
<organism evidence="6 7">
    <name type="scientific">Taphrina deformans (strain PYCC 5710 / ATCC 11124 / CBS 356.35 / IMI 108563 / JCM 9778 / NBRC 8474)</name>
    <name type="common">Peach leaf curl fungus</name>
    <name type="synonym">Lalaria deformans</name>
    <dbReference type="NCBI Taxonomy" id="1097556"/>
    <lineage>
        <taxon>Eukaryota</taxon>
        <taxon>Fungi</taxon>
        <taxon>Dikarya</taxon>
        <taxon>Ascomycota</taxon>
        <taxon>Taphrinomycotina</taxon>
        <taxon>Taphrinomycetes</taxon>
        <taxon>Taphrinales</taxon>
        <taxon>Taphrinaceae</taxon>
        <taxon>Taphrina</taxon>
    </lineage>
</organism>
<dbReference type="PANTHER" id="PTHR10231">
    <property type="entry name" value="NUCLEOTIDE-SUGAR TRANSMEMBRANE TRANSPORTER"/>
    <property type="match status" value="1"/>
</dbReference>
<dbReference type="Pfam" id="PF04142">
    <property type="entry name" value="Nuc_sug_transp"/>
    <property type="match status" value="1"/>
</dbReference>
<dbReference type="Gene3D" id="1.10.3730.20">
    <property type="match status" value="1"/>
</dbReference>
<keyword evidence="4 5" id="KW-0472">Membrane</keyword>
<dbReference type="SUPFAM" id="SSF103481">
    <property type="entry name" value="Multidrug resistance efflux transporter EmrE"/>
    <property type="match status" value="1"/>
</dbReference>
<keyword evidence="7" id="KW-1185">Reference proteome</keyword>
<dbReference type="Proteomes" id="UP000013776">
    <property type="component" value="Unassembled WGS sequence"/>
</dbReference>
<sequence length="355" mass="39027">MQDSSLPTWRGIPMRYISLVTLTIQNSALILIMHYSRVMPGFTTERYLASTAVLMNELLKLVICVVLFYRDQRRTHGSELTVAQIFSAAFTRDAWKLTIPAALYTLQNNLQYIAVSNLDAATFQVTYQLKIITTAIFSVTMLRRQLSLLKWTSLILLTAGIALVQLPSRSGPVELKVRPQDSSMNRQVGLIAVVCACTISGLAGVYFEKVLKGSKNSLWALNMQLSFFSIFPALLFGVVWKDGAAVMEKGFFYGYNPVVWSAIVAQAAGGLIVALCVAYADNIMKNFATSVSILISAVASIHFFDFVLTQNFVVGAMVVLLATYLYGVPDKVVEQGERPAAVPQPMHKTTVVDGA</sequence>
<dbReference type="AlphaFoldDB" id="R4XC87"/>
<dbReference type="InterPro" id="IPR037185">
    <property type="entry name" value="EmrE-like"/>
</dbReference>
<evidence type="ECO:0000256" key="3">
    <source>
        <dbReference type="ARBA" id="ARBA00022989"/>
    </source>
</evidence>
<feature type="transmembrane region" description="Helical" evidence="5">
    <location>
        <begin position="219"/>
        <end position="240"/>
    </location>
</feature>
<gene>
    <name evidence="6" type="ORF">TAPDE_003650</name>
</gene>
<dbReference type="PIRSF" id="PIRSF005799">
    <property type="entry name" value="UDP-gal_transpt"/>
    <property type="match status" value="1"/>
</dbReference>
<accession>R4XC87</accession>
<dbReference type="NCBIfam" id="TIGR00803">
    <property type="entry name" value="nst"/>
    <property type="match status" value="1"/>
</dbReference>
<dbReference type="eggNOG" id="KOG2234">
    <property type="taxonomic scope" value="Eukaryota"/>
</dbReference>
<dbReference type="GO" id="GO:0015165">
    <property type="term" value="F:pyrimidine nucleotide-sugar transmembrane transporter activity"/>
    <property type="evidence" value="ECO:0007669"/>
    <property type="project" value="InterPro"/>
</dbReference>
<feature type="transmembrane region" description="Helical" evidence="5">
    <location>
        <begin position="47"/>
        <end position="69"/>
    </location>
</feature>
<comment type="caution">
    <text evidence="6">The sequence shown here is derived from an EMBL/GenBank/DDBJ whole genome shotgun (WGS) entry which is preliminary data.</text>
</comment>
<protein>
    <submittedName>
        <fullName evidence="6">UDP-galactose transporter</fullName>
    </submittedName>
</protein>
<evidence type="ECO:0000313" key="7">
    <source>
        <dbReference type="Proteomes" id="UP000013776"/>
    </source>
</evidence>